<evidence type="ECO:0000313" key="4">
    <source>
        <dbReference type="Proteomes" id="UP000464718"/>
    </source>
</evidence>
<dbReference type="SUPFAM" id="SSF56672">
    <property type="entry name" value="DNA/RNA polymerases"/>
    <property type="match status" value="1"/>
</dbReference>
<dbReference type="GO" id="GO:0003677">
    <property type="term" value="F:DNA binding"/>
    <property type="evidence" value="ECO:0007669"/>
    <property type="project" value="InterPro"/>
</dbReference>
<evidence type="ECO:0000259" key="1">
    <source>
        <dbReference type="SMART" id="SM00482"/>
    </source>
</evidence>
<gene>
    <name evidence="3" type="ORF">EHC69_02015</name>
    <name evidence="2" type="ORF">I7278_26125</name>
</gene>
<accession>A0A7Z2RN80</accession>
<reference evidence="2" key="1">
    <citation type="journal article" date="2018" name="Genome Biol.">
        <title>SKESA: strategic k-mer extension for scrupulous assemblies.</title>
        <authorList>
            <person name="Souvorov A."/>
            <person name="Agarwala R."/>
            <person name="Lipman D.J."/>
        </authorList>
    </citation>
    <scope>NUCLEOTIDE SEQUENCE</scope>
    <source>
        <strain evidence="2">1930</strain>
    </source>
</reference>
<sequence>MDTSLNVYQRQVEARFVCNGLPDEQLNYEQRQARYLSTLAPLEWVGFGLERMLEHCSGNRNENIRQDVISLYHKISCQGLLVDRTALDDLIQDYKERLRDDPFSQKEYKALEWLSRLQVDDDGKLRTPIRPYHSITGRAGLLGTTPINGYKIFREKLLAAPVGCSVASVDYVACEVGILAALSGDVRLRSDYMNSDDLYEALLSPMYAACGLQLERKQLKGLLLMSIYGASPATIASKLRLTELEAQALLKGVMGHYPAAFKWLEQQTVSAYHAKILQSHTWQIHVTPDARPPQVRNWPIQMAGMEIINRACLLADQQMLKVVGAVHDCVYIESERGRFEQEITTLKEVMGMASETLLNGFRLKTTIDFVTQE</sequence>
<dbReference type="Proteomes" id="UP000464718">
    <property type="component" value="Chromosome i"/>
</dbReference>
<dbReference type="GO" id="GO:0003887">
    <property type="term" value="F:DNA-directed DNA polymerase activity"/>
    <property type="evidence" value="ECO:0007669"/>
    <property type="project" value="InterPro"/>
</dbReference>
<reference evidence="3 4" key="2">
    <citation type="submission" date="2018-12" db="EMBL/GenBank/DDBJ databases">
        <title>Genomic insights into the evolutionary origins and pathogenicity of five Vibrio parahaemolyticus strains isolated from the shrimp with acute hepatopancreatic necrosis disease (AHPND).</title>
        <authorList>
            <person name="Yang Q."/>
            <person name="Dong X."/>
            <person name="Xie G."/>
            <person name="Fu S."/>
            <person name="Zou P."/>
            <person name="Sun J."/>
            <person name="Wang Y."/>
            <person name="Huang J."/>
        </authorList>
    </citation>
    <scope>NUCLEOTIDE SEQUENCE [LARGE SCALE GENOMIC DNA]</scope>
    <source>
        <strain evidence="3 4">20160303005-1</strain>
    </source>
</reference>
<dbReference type="InterPro" id="IPR001098">
    <property type="entry name" value="DNA-dir_DNA_pol_A_palm_dom"/>
</dbReference>
<protein>
    <recommendedName>
        <fullName evidence="1">DNA-directed DNA polymerase family A palm domain-containing protein</fullName>
    </recommendedName>
</protein>
<reference evidence="2" key="3">
    <citation type="submission" date="2019-12" db="EMBL/GenBank/DDBJ databases">
        <authorList>
            <consortium name="NCBI Pathogen Detection Project"/>
        </authorList>
    </citation>
    <scope>NUCLEOTIDE SEQUENCE</scope>
    <source>
        <strain evidence="2">1930</strain>
    </source>
</reference>
<dbReference type="GO" id="GO:0006260">
    <property type="term" value="P:DNA replication"/>
    <property type="evidence" value="ECO:0007669"/>
    <property type="project" value="InterPro"/>
</dbReference>
<dbReference type="Gene3D" id="3.30.70.370">
    <property type="match status" value="1"/>
</dbReference>
<dbReference type="EMBL" id="CP034298">
    <property type="protein sequence ID" value="QHH11018.1"/>
    <property type="molecule type" value="Genomic_DNA"/>
</dbReference>
<dbReference type="InterPro" id="IPR043502">
    <property type="entry name" value="DNA/RNA_pol_sf"/>
</dbReference>
<dbReference type="SMART" id="SM00482">
    <property type="entry name" value="POLAc"/>
    <property type="match status" value="1"/>
</dbReference>
<dbReference type="Gene3D" id="1.10.150.20">
    <property type="entry name" value="5' to 3' exonuclease, C-terminal subdomain"/>
    <property type="match status" value="1"/>
</dbReference>
<organism evidence="2">
    <name type="scientific">Vibrio parahaemolyticus</name>
    <dbReference type="NCBI Taxonomy" id="670"/>
    <lineage>
        <taxon>Bacteria</taxon>
        <taxon>Pseudomonadati</taxon>
        <taxon>Pseudomonadota</taxon>
        <taxon>Gammaproteobacteria</taxon>
        <taxon>Vibrionales</taxon>
        <taxon>Vibrionaceae</taxon>
        <taxon>Vibrio</taxon>
    </lineage>
</organism>
<dbReference type="Proteomes" id="UP000856022">
    <property type="component" value="Unassembled WGS sequence"/>
</dbReference>
<dbReference type="Pfam" id="PF00476">
    <property type="entry name" value="DNA_pol_A"/>
    <property type="match status" value="1"/>
</dbReference>
<evidence type="ECO:0000313" key="2">
    <source>
        <dbReference type="EMBL" id="HAS6680253.1"/>
    </source>
</evidence>
<proteinExistence type="predicted"/>
<dbReference type="EMBL" id="DACQKT010000033">
    <property type="protein sequence ID" value="HAS6680253.1"/>
    <property type="molecule type" value="Genomic_DNA"/>
</dbReference>
<dbReference type="AlphaFoldDB" id="A0A7Z2RN80"/>
<name>A0A7Z2RN80_VIBPH</name>
<evidence type="ECO:0000313" key="3">
    <source>
        <dbReference type="EMBL" id="QHH11018.1"/>
    </source>
</evidence>
<feature type="domain" description="DNA-directed DNA polymerase family A palm" evidence="1">
    <location>
        <begin position="156"/>
        <end position="338"/>
    </location>
</feature>